<dbReference type="Gene3D" id="3.30.40.10">
    <property type="entry name" value="Zinc/RING finger domain, C3HC4 (zinc finger)"/>
    <property type="match status" value="1"/>
</dbReference>
<feature type="compositionally biased region" description="Low complexity" evidence="4">
    <location>
        <begin position="221"/>
        <end position="240"/>
    </location>
</feature>
<proteinExistence type="predicted"/>
<dbReference type="InterPro" id="IPR013083">
    <property type="entry name" value="Znf_RING/FYVE/PHD"/>
</dbReference>
<feature type="compositionally biased region" description="Low complexity" evidence="4">
    <location>
        <begin position="32"/>
        <end position="49"/>
    </location>
</feature>
<evidence type="ECO:0000256" key="2">
    <source>
        <dbReference type="ARBA" id="ARBA00022833"/>
    </source>
</evidence>
<dbReference type="SUPFAM" id="SSF57850">
    <property type="entry name" value="RING/U-box"/>
    <property type="match status" value="1"/>
</dbReference>
<dbReference type="AlphaFoldDB" id="A0A4U5MDY8"/>
<evidence type="ECO:0000313" key="6">
    <source>
        <dbReference type="EMBL" id="TKR67292.1"/>
    </source>
</evidence>
<feature type="domain" description="RING-type" evidence="5">
    <location>
        <begin position="126"/>
        <end position="172"/>
    </location>
</feature>
<feature type="region of interest" description="Disordered" evidence="4">
    <location>
        <begin position="186"/>
        <end position="240"/>
    </location>
</feature>
<gene>
    <name evidence="6" type="ORF">L596_023468</name>
</gene>
<dbReference type="Pfam" id="PF13920">
    <property type="entry name" value="zf-C3HC4_3"/>
    <property type="match status" value="1"/>
</dbReference>
<dbReference type="STRING" id="34508.A0A4U5MDY8"/>
<evidence type="ECO:0000313" key="7">
    <source>
        <dbReference type="Proteomes" id="UP000298663"/>
    </source>
</evidence>
<dbReference type="Proteomes" id="UP000298663">
    <property type="component" value="Unassembled WGS sequence"/>
</dbReference>
<evidence type="ECO:0000256" key="4">
    <source>
        <dbReference type="SAM" id="MobiDB-lite"/>
    </source>
</evidence>
<dbReference type="InterPro" id="IPR001841">
    <property type="entry name" value="Znf_RING"/>
</dbReference>
<keyword evidence="7" id="KW-1185">Reference proteome</keyword>
<feature type="compositionally biased region" description="Low complexity" evidence="4">
    <location>
        <begin position="186"/>
        <end position="199"/>
    </location>
</feature>
<reference evidence="6 7" key="1">
    <citation type="journal article" date="2015" name="Genome Biol.">
        <title>Comparative genomics of Steinernema reveals deeply conserved gene regulatory networks.</title>
        <authorList>
            <person name="Dillman A.R."/>
            <person name="Macchietto M."/>
            <person name="Porter C.F."/>
            <person name="Rogers A."/>
            <person name="Williams B."/>
            <person name="Antoshechkin I."/>
            <person name="Lee M.M."/>
            <person name="Goodwin Z."/>
            <person name="Lu X."/>
            <person name="Lewis E.E."/>
            <person name="Goodrich-Blair H."/>
            <person name="Stock S.P."/>
            <person name="Adams B.J."/>
            <person name="Sternberg P.W."/>
            <person name="Mortazavi A."/>
        </authorList>
    </citation>
    <scope>NUCLEOTIDE SEQUENCE [LARGE SCALE GENOMIC DNA]</scope>
    <source>
        <strain evidence="6 7">ALL</strain>
    </source>
</reference>
<evidence type="ECO:0000256" key="3">
    <source>
        <dbReference type="PROSITE-ProRule" id="PRU00175"/>
    </source>
</evidence>
<keyword evidence="1 3" id="KW-0863">Zinc-finger</keyword>
<dbReference type="SMART" id="SM00184">
    <property type="entry name" value="RING"/>
    <property type="match status" value="1"/>
</dbReference>
<protein>
    <recommendedName>
        <fullName evidence="5">RING-type domain-containing protein</fullName>
    </recommendedName>
</protein>
<name>A0A4U5MDY8_STECR</name>
<feature type="compositionally biased region" description="Polar residues" evidence="4">
    <location>
        <begin position="205"/>
        <end position="220"/>
    </location>
</feature>
<dbReference type="EMBL" id="AZBU02000008">
    <property type="protein sequence ID" value="TKR67292.1"/>
    <property type="molecule type" value="Genomic_DNA"/>
</dbReference>
<comment type="caution">
    <text evidence="6">The sequence shown here is derived from an EMBL/GenBank/DDBJ whole genome shotgun (WGS) entry which is preliminary data.</text>
</comment>
<evidence type="ECO:0000259" key="5">
    <source>
        <dbReference type="PROSITE" id="PS50089"/>
    </source>
</evidence>
<keyword evidence="1 3" id="KW-0479">Metal-binding</keyword>
<dbReference type="PROSITE" id="PS50089">
    <property type="entry name" value="ZF_RING_2"/>
    <property type="match status" value="1"/>
</dbReference>
<dbReference type="GO" id="GO:0008270">
    <property type="term" value="F:zinc ion binding"/>
    <property type="evidence" value="ECO:0007669"/>
    <property type="project" value="UniProtKB-KW"/>
</dbReference>
<accession>A0A4U5MDY8</accession>
<dbReference type="OrthoDB" id="6381204at2759"/>
<sequence>MLAGLFDRVRKRFNSEDLPPRSQSRTRRRSSDSSLSDPCPSTSAASAASPLTVRLIKGVPRSSRTANGSSSKEHRSSSKRRNTTPFEIMIQPHILERVLVKRHIKQLYKACEKEEDDLPDVSIQECCLCKSKRVTVSVMPCRHEIMCRKCAVKLVETAANKHEDGISCPICRCDVTGFQYRHKRSSSAIASRKSRSSAASDRDQLSTSPSLPSRSVPGSASGSRSRIYCTSSSSSSSLTV</sequence>
<evidence type="ECO:0000256" key="1">
    <source>
        <dbReference type="ARBA" id="ARBA00022771"/>
    </source>
</evidence>
<feature type="region of interest" description="Disordered" evidence="4">
    <location>
        <begin position="11"/>
        <end position="85"/>
    </location>
</feature>
<reference evidence="6 7" key="2">
    <citation type="journal article" date="2019" name="G3 (Bethesda)">
        <title>Hybrid Assembly of the Genome of the Entomopathogenic Nematode Steinernema carpocapsae Identifies the X-Chromosome.</title>
        <authorList>
            <person name="Serra L."/>
            <person name="Macchietto M."/>
            <person name="Macias-Munoz A."/>
            <person name="McGill C.J."/>
            <person name="Rodriguez I.M."/>
            <person name="Rodriguez B."/>
            <person name="Murad R."/>
            <person name="Mortazavi A."/>
        </authorList>
    </citation>
    <scope>NUCLEOTIDE SEQUENCE [LARGE SCALE GENOMIC DNA]</scope>
    <source>
        <strain evidence="6 7">ALL</strain>
    </source>
</reference>
<keyword evidence="2" id="KW-0862">Zinc</keyword>
<organism evidence="6 7">
    <name type="scientific">Steinernema carpocapsae</name>
    <name type="common">Entomopathogenic nematode</name>
    <dbReference type="NCBI Taxonomy" id="34508"/>
    <lineage>
        <taxon>Eukaryota</taxon>
        <taxon>Metazoa</taxon>
        <taxon>Ecdysozoa</taxon>
        <taxon>Nematoda</taxon>
        <taxon>Chromadorea</taxon>
        <taxon>Rhabditida</taxon>
        <taxon>Tylenchina</taxon>
        <taxon>Panagrolaimomorpha</taxon>
        <taxon>Strongyloidoidea</taxon>
        <taxon>Steinernematidae</taxon>
        <taxon>Steinernema</taxon>
    </lineage>
</organism>